<dbReference type="Pfam" id="PF00644">
    <property type="entry name" value="PARP"/>
    <property type="match status" value="1"/>
</dbReference>
<dbReference type="SUPFAM" id="SSF56399">
    <property type="entry name" value="ADP-ribosylation"/>
    <property type="match status" value="1"/>
</dbReference>
<dbReference type="Proteomes" id="UP000814176">
    <property type="component" value="Unassembled WGS sequence"/>
</dbReference>
<accession>A0ABQ8K0F3</accession>
<dbReference type="PANTHER" id="PTHR31681:SF3">
    <property type="entry name" value="OS04G0690100 PROTEIN"/>
    <property type="match status" value="1"/>
</dbReference>
<reference evidence="2 3" key="1">
    <citation type="journal article" date="2021" name="Environ. Microbiol.">
        <title>Gene family expansions and transcriptome signatures uncover fungal adaptations to wood decay.</title>
        <authorList>
            <person name="Hage H."/>
            <person name="Miyauchi S."/>
            <person name="Viragh M."/>
            <person name="Drula E."/>
            <person name="Min B."/>
            <person name="Chaduli D."/>
            <person name="Navarro D."/>
            <person name="Favel A."/>
            <person name="Norest M."/>
            <person name="Lesage-Meessen L."/>
            <person name="Balint B."/>
            <person name="Merenyi Z."/>
            <person name="de Eugenio L."/>
            <person name="Morin E."/>
            <person name="Martinez A.T."/>
            <person name="Baldrian P."/>
            <person name="Stursova M."/>
            <person name="Martinez M.J."/>
            <person name="Novotny C."/>
            <person name="Magnuson J.K."/>
            <person name="Spatafora J.W."/>
            <person name="Maurice S."/>
            <person name="Pangilinan J."/>
            <person name="Andreopoulos W."/>
            <person name="LaButti K."/>
            <person name="Hundley H."/>
            <person name="Na H."/>
            <person name="Kuo A."/>
            <person name="Barry K."/>
            <person name="Lipzen A."/>
            <person name="Henrissat B."/>
            <person name="Riley R."/>
            <person name="Ahrendt S."/>
            <person name="Nagy L.G."/>
            <person name="Grigoriev I.V."/>
            <person name="Martin F."/>
            <person name="Rosso M.N."/>
        </authorList>
    </citation>
    <scope>NUCLEOTIDE SEQUENCE [LARGE SCALE GENOMIC DNA]</scope>
    <source>
        <strain evidence="2 3">CIRM-BRFM 1785</strain>
    </source>
</reference>
<evidence type="ECO:0000259" key="1">
    <source>
        <dbReference type="Pfam" id="PF00644"/>
    </source>
</evidence>
<organism evidence="2 3">
    <name type="scientific">Rhodofomes roseus</name>
    <dbReference type="NCBI Taxonomy" id="34475"/>
    <lineage>
        <taxon>Eukaryota</taxon>
        <taxon>Fungi</taxon>
        <taxon>Dikarya</taxon>
        <taxon>Basidiomycota</taxon>
        <taxon>Agaricomycotina</taxon>
        <taxon>Agaricomycetes</taxon>
        <taxon>Polyporales</taxon>
        <taxon>Rhodofomes</taxon>
    </lineage>
</organism>
<dbReference type="RefSeq" id="XP_047773486.1">
    <property type="nucleotide sequence ID" value="XM_047928584.1"/>
</dbReference>
<dbReference type="Gene3D" id="3.90.228.10">
    <property type="match status" value="1"/>
</dbReference>
<dbReference type="PANTHER" id="PTHR31681">
    <property type="entry name" value="C2H2-LIKE ZINC FINGER PROTEIN"/>
    <property type="match status" value="1"/>
</dbReference>
<comment type="caution">
    <text evidence="2">The sequence shown here is derived from an EMBL/GenBank/DDBJ whole genome shotgun (WGS) entry which is preliminary data.</text>
</comment>
<sequence>MAIFRAISKFFKDQWKHPTPSTPTIIWKIYCDRAHEAEFSKYRHAIHRKTHYPSGNSKRRWHGTIRACTIGDSEGQTDFCEDDDCSLCSIIRTSFRIAKAKRRTNFGRFGAGIYTSATSSKAHAYVAEKGGSPYKAMLLNDVVLGKPIKLKKTDTSLTEPPEDYDSVIGEPGGDLNYDEAIVYKNEAIRPLFLVIYRH</sequence>
<name>A0ABQ8K0F3_9APHY</name>
<dbReference type="GeneID" id="72009316"/>
<gene>
    <name evidence="2" type="ORF">C8Q71DRAFT_887045</name>
</gene>
<protein>
    <submittedName>
        <fullName evidence="2">ADP-ribosylation</fullName>
    </submittedName>
</protein>
<evidence type="ECO:0000313" key="2">
    <source>
        <dbReference type="EMBL" id="KAH9830134.1"/>
    </source>
</evidence>
<dbReference type="EMBL" id="JADCUA010000033">
    <property type="protein sequence ID" value="KAH9830134.1"/>
    <property type="molecule type" value="Genomic_DNA"/>
</dbReference>
<keyword evidence="3" id="KW-1185">Reference proteome</keyword>
<dbReference type="InterPro" id="IPR012317">
    <property type="entry name" value="Poly(ADP-ribose)pol_cat_dom"/>
</dbReference>
<feature type="domain" description="PARP catalytic" evidence="1">
    <location>
        <begin position="88"/>
        <end position="170"/>
    </location>
</feature>
<proteinExistence type="predicted"/>
<evidence type="ECO:0000313" key="3">
    <source>
        <dbReference type="Proteomes" id="UP000814176"/>
    </source>
</evidence>